<evidence type="ECO:0000313" key="2">
    <source>
        <dbReference type="Proteomes" id="UP001328107"/>
    </source>
</evidence>
<organism evidence="1 2">
    <name type="scientific">Pristionchus mayeri</name>
    <dbReference type="NCBI Taxonomy" id="1317129"/>
    <lineage>
        <taxon>Eukaryota</taxon>
        <taxon>Metazoa</taxon>
        <taxon>Ecdysozoa</taxon>
        <taxon>Nematoda</taxon>
        <taxon>Chromadorea</taxon>
        <taxon>Rhabditida</taxon>
        <taxon>Rhabditina</taxon>
        <taxon>Diplogasteromorpha</taxon>
        <taxon>Diplogasteroidea</taxon>
        <taxon>Neodiplogasteridae</taxon>
        <taxon>Pristionchus</taxon>
    </lineage>
</organism>
<dbReference type="AlphaFoldDB" id="A0AAN4ZKX9"/>
<feature type="non-terminal residue" evidence="1">
    <location>
        <position position="1"/>
    </location>
</feature>
<name>A0AAN4ZKX9_9BILA</name>
<accession>A0AAN4ZKX9</accession>
<proteinExistence type="predicted"/>
<gene>
    <name evidence="1" type="ORF">PMAYCL1PPCAC_11979</name>
</gene>
<feature type="non-terminal residue" evidence="1">
    <location>
        <position position="145"/>
    </location>
</feature>
<comment type="caution">
    <text evidence="1">The sequence shown here is derived from an EMBL/GenBank/DDBJ whole genome shotgun (WGS) entry which is preliminary data.</text>
</comment>
<evidence type="ECO:0000313" key="1">
    <source>
        <dbReference type="EMBL" id="GMR41784.1"/>
    </source>
</evidence>
<dbReference type="Proteomes" id="UP001328107">
    <property type="component" value="Unassembled WGS sequence"/>
</dbReference>
<dbReference type="EMBL" id="BTRK01000003">
    <property type="protein sequence ID" value="GMR41784.1"/>
    <property type="molecule type" value="Genomic_DNA"/>
</dbReference>
<sequence length="145" mass="15417">TTTRSLEGKLGEEPLVLAGLVLLLQTGLGLMECSSLLLGLLQGLLVDGGLVEVDIHRVAGGKEMRVGNDLDEGLQLVSLRLLLLSHRLGDLAGIPVDSGHKGMRVGLVRSAIIVRLHDESLKTGILSSEDEDDLSGLHDLSHVYL</sequence>
<reference evidence="2" key="1">
    <citation type="submission" date="2022-10" db="EMBL/GenBank/DDBJ databases">
        <title>Genome assembly of Pristionchus species.</title>
        <authorList>
            <person name="Yoshida K."/>
            <person name="Sommer R.J."/>
        </authorList>
    </citation>
    <scope>NUCLEOTIDE SEQUENCE [LARGE SCALE GENOMIC DNA]</scope>
    <source>
        <strain evidence="2">RS5460</strain>
    </source>
</reference>
<protein>
    <submittedName>
        <fullName evidence="1">Uncharacterized protein</fullName>
    </submittedName>
</protein>
<keyword evidence="2" id="KW-1185">Reference proteome</keyword>